<evidence type="ECO:0000313" key="2">
    <source>
        <dbReference type="Proteomes" id="UP000887226"/>
    </source>
</evidence>
<comment type="caution">
    <text evidence="1">The sequence shown here is derived from an EMBL/GenBank/DDBJ whole genome shotgun (WGS) entry which is preliminary data.</text>
</comment>
<sequence>MAFLVGEAGEPAVDLDGQSEVYIFFVVEMQSGVIWDFGLVIRCRLCRCWGRRLRAVLPAWRLIPLSRLARIYALLMKNAEVPIETWLKGAKKWSEIIREKGVFSGLEQVEETVAKEQRRLQVGEAIEQVPTAAEFIDPGSEPVEDILKKPEIVRSIAGAHDPALALSNFIKVMVAGTLPKLHHVLQQTEAYELLPAHQQLHACILKAALQNWNHLVKNLSTHFTDWDLALAFRAINGFAGDVMDLLPKASRSAMDEAKHRHMSMKDA</sequence>
<dbReference type="AlphaFoldDB" id="A0A9P8CDU3"/>
<evidence type="ECO:0000313" key="1">
    <source>
        <dbReference type="EMBL" id="KAG9243418.1"/>
    </source>
</evidence>
<name>A0A9P8CDU3_9HELO</name>
<keyword evidence="2" id="KW-1185">Reference proteome</keyword>
<organism evidence="1 2">
    <name type="scientific">Calycina marina</name>
    <dbReference type="NCBI Taxonomy" id="1763456"/>
    <lineage>
        <taxon>Eukaryota</taxon>
        <taxon>Fungi</taxon>
        <taxon>Dikarya</taxon>
        <taxon>Ascomycota</taxon>
        <taxon>Pezizomycotina</taxon>
        <taxon>Leotiomycetes</taxon>
        <taxon>Helotiales</taxon>
        <taxon>Pezizellaceae</taxon>
        <taxon>Calycina</taxon>
    </lineage>
</organism>
<reference evidence="1" key="1">
    <citation type="journal article" date="2021" name="IMA Fungus">
        <title>Genomic characterization of three marine fungi, including Emericellopsis atlantica sp. nov. with signatures of a generalist lifestyle and marine biomass degradation.</title>
        <authorList>
            <person name="Hagestad O.C."/>
            <person name="Hou L."/>
            <person name="Andersen J.H."/>
            <person name="Hansen E.H."/>
            <person name="Altermark B."/>
            <person name="Li C."/>
            <person name="Kuhnert E."/>
            <person name="Cox R.J."/>
            <person name="Crous P.W."/>
            <person name="Spatafora J.W."/>
            <person name="Lail K."/>
            <person name="Amirebrahimi M."/>
            <person name="Lipzen A."/>
            <person name="Pangilinan J."/>
            <person name="Andreopoulos W."/>
            <person name="Hayes R.D."/>
            <person name="Ng V."/>
            <person name="Grigoriev I.V."/>
            <person name="Jackson S.A."/>
            <person name="Sutton T.D.S."/>
            <person name="Dobson A.D.W."/>
            <person name="Rama T."/>
        </authorList>
    </citation>
    <scope>NUCLEOTIDE SEQUENCE</scope>
    <source>
        <strain evidence="1">TRa3180A</strain>
    </source>
</reference>
<dbReference type="Proteomes" id="UP000887226">
    <property type="component" value="Unassembled WGS sequence"/>
</dbReference>
<dbReference type="EMBL" id="MU253979">
    <property type="protein sequence ID" value="KAG9243418.1"/>
    <property type="molecule type" value="Genomic_DNA"/>
</dbReference>
<accession>A0A9P8CDU3</accession>
<protein>
    <submittedName>
        <fullName evidence="1">Uncharacterized protein</fullName>
    </submittedName>
</protein>
<proteinExistence type="predicted"/>
<gene>
    <name evidence="1" type="ORF">BJ878DRAFT_481125</name>
</gene>